<evidence type="ECO:0000256" key="1">
    <source>
        <dbReference type="SAM" id="Phobius"/>
    </source>
</evidence>
<feature type="transmembrane region" description="Helical" evidence="1">
    <location>
        <begin position="20"/>
        <end position="46"/>
    </location>
</feature>
<protein>
    <submittedName>
        <fullName evidence="2">Uncharacterized protein</fullName>
    </submittedName>
</protein>
<name>A0A564TAY7_9FIRM</name>
<dbReference type="Proteomes" id="UP000398619">
    <property type="component" value="Unassembled WGS sequence"/>
</dbReference>
<accession>A0A564TAY7</accession>
<reference evidence="2 3" key="1">
    <citation type="submission" date="2019-07" db="EMBL/GenBank/DDBJ databases">
        <authorList>
            <person name="Hibberd C M."/>
            <person name="Gehrig L. J."/>
            <person name="Chang H.-W."/>
            <person name="Venkatesh S."/>
        </authorList>
    </citation>
    <scope>NUCLEOTIDE SEQUENCE [LARGE SCALE GENOMIC DNA]</scope>
    <source>
        <strain evidence="2">Dorea_longicatena_SSTS_Bg7063</strain>
    </source>
</reference>
<feature type="transmembrane region" description="Helical" evidence="1">
    <location>
        <begin position="67"/>
        <end position="92"/>
    </location>
</feature>
<keyword evidence="1" id="KW-1133">Transmembrane helix</keyword>
<sequence>MQQHHCRQGGGGMLTREELLFLIICILNLLVAVIYLLHGIGIVGTIHGRQEKEVEKTDKKKENRRTYLIRFIVMVLCPVIGPLYFLISYLVYITIFWQSVDLEDVVFSKERVKTRLKADEERERDMVPLEEALAVSDKKSVRMLMLNVIRGNVKESLETIMTALDSEDSETSHYAASILLDELNEFRTNVQKLYSEMKAEEDDETESEEMLIDYMDMVLGQKVFDQMEQERFVQMMDEAGESLYKKDAVRLTPERYESLCLKLLERKEFEKVKKWCTRLEEQYPDVLPAYTCRMKLYFTMNEKEQFFKVMEDLKRSKVVIDQETLELIRIFS</sequence>
<organism evidence="2 3">
    <name type="scientific">Dorea longicatena</name>
    <dbReference type="NCBI Taxonomy" id="88431"/>
    <lineage>
        <taxon>Bacteria</taxon>
        <taxon>Bacillati</taxon>
        <taxon>Bacillota</taxon>
        <taxon>Clostridia</taxon>
        <taxon>Lachnospirales</taxon>
        <taxon>Lachnospiraceae</taxon>
        <taxon>Dorea</taxon>
    </lineage>
</organism>
<evidence type="ECO:0000313" key="3">
    <source>
        <dbReference type="Proteomes" id="UP000398619"/>
    </source>
</evidence>
<keyword evidence="1" id="KW-0812">Transmembrane</keyword>
<keyword evidence="1" id="KW-0472">Membrane</keyword>
<gene>
    <name evidence="2" type="ORF">DLSSTS7063_01426</name>
</gene>
<evidence type="ECO:0000313" key="2">
    <source>
        <dbReference type="EMBL" id="VUX04264.1"/>
    </source>
</evidence>
<dbReference type="AlphaFoldDB" id="A0A564TAY7"/>
<dbReference type="EMBL" id="CABHNM010000032">
    <property type="protein sequence ID" value="VUX04264.1"/>
    <property type="molecule type" value="Genomic_DNA"/>
</dbReference>
<proteinExistence type="predicted"/>